<sequence length="1067" mass="110389">MANDLRTSLRVDIDVDDRKPLIDAADAVEAVTDAAAAAAPALSPLVDALREQGEAAQAAQEGVDQIDLDGLAADIERVGIDRLVDEFDRLAAEGGAMAPRFAEAARELRALQAGTDLAAGAIGKMRGEARGAQGDLTGLGSASDTLQSKLSGVAKAVAGVFAVSRLKGWAGDAIATADAYGQMAVRIEQATDGAEEYDLVQRRLLETAGATYRPLAEAQELYIRTADALRGLGYATGQALDITDSLSYLFVTNAASAERAKNAVDAYSKSIQTGKVEVDSWQSILAATPTIVDAIATATGKSTEEIRLLGSTGKLAVEDLNEGLRQTVEANKAVADSMPTTVADALTRLATTWSAYIGEANRASGATQRIVELIGMVEDNLDSLVGLALQAGNVLVAVFGARALVAVRGYVAAAVTAGKAVDATAAATARQGAASAAAAPQVAGAAAATRAHGQAAATAAGQVDAHAAAATRQGAAVAGVARGVGALGKVLGLLKFTGLTLGVSMVIELATRLLFARDAADETAEALERMVSDTDLSDAAGVENLAWSLRTLAAQAELTGEQIRDAIGGRIKDLAEEDLDALRTALATSLADGTGPAAELQAMLGAVDARLAEIARRADWARPIVTEAAAARFELSELQRTFAKIGTDAPGAASSVADALQKMLTKADVGSVGGIEALLRDLKEVQDSAYATGEAIDTSLRERLAQLTSKELQEFGVMAEMAFNRGETGAAQLRRALDAQLAVSLQRLGLDAEQVLTGMSAQFTESAGALEVLVGQLGRLRSVGADTGALLQRAFGNALGTATTAREFGHLARQIEEAAKSGQLAGPQLEGMLKAVRTRASEVIADVRALNVEIAELQRRAAETRAGTSGAGARAQARRDRGLTDEERDTTNQRRAQDALDEARRAATWAQNAALDNRAEDAQRHAQAATAMLERAAAAADAIGDDETAARMLDQVAEAEARALEAQAAIKKQQAEELQRQADAQAKGLADLEARLQKIAAGATVTIKPDTTAAEQALATVQAAVDAIPTEKIVVVRTVYEDGTVGISAGDLTTALQREALRTGSRR</sequence>
<dbReference type="InterPro" id="IPR013491">
    <property type="entry name" value="Tape_meas_N"/>
</dbReference>
<dbReference type="Pfam" id="PF20155">
    <property type="entry name" value="TMP_3"/>
    <property type="match status" value="1"/>
</dbReference>
<keyword evidence="1" id="KW-0175">Coiled coil</keyword>
<feature type="compositionally biased region" description="Basic and acidic residues" evidence="2">
    <location>
        <begin position="877"/>
        <end position="905"/>
    </location>
</feature>
<dbReference type="NCBIfam" id="TIGR02675">
    <property type="entry name" value="tape_meas_nterm"/>
    <property type="match status" value="1"/>
</dbReference>
<dbReference type="RefSeq" id="WP_136385178.1">
    <property type="nucleotide sequence ID" value="NZ_SSOD01000008.1"/>
</dbReference>
<dbReference type="OrthoDB" id="363355at2"/>
<feature type="coiled-coil region" evidence="1">
    <location>
        <begin position="912"/>
        <end position="995"/>
    </location>
</feature>
<organism evidence="4 5">
    <name type="scientific">Pseudothauera rhizosphaerae</name>
    <dbReference type="NCBI Taxonomy" id="2565932"/>
    <lineage>
        <taxon>Bacteria</taxon>
        <taxon>Pseudomonadati</taxon>
        <taxon>Pseudomonadota</taxon>
        <taxon>Betaproteobacteria</taxon>
        <taxon>Rhodocyclales</taxon>
        <taxon>Zoogloeaceae</taxon>
        <taxon>Pseudothauera</taxon>
    </lineage>
</organism>
<accession>A0A4S4ANV0</accession>
<dbReference type="Proteomes" id="UP000307956">
    <property type="component" value="Unassembled WGS sequence"/>
</dbReference>
<comment type="caution">
    <text evidence="4">The sequence shown here is derived from an EMBL/GenBank/DDBJ whole genome shotgun (WGS) entry which is preliminary data.</text>
</comment>
<dbReference type="EMBL" id="SSOD01000008">
    <property type="protein sequence ID" value="THF60904.1"/>
    <property type="molecule type" value="Genomic_DNA"/>
</dbReference>
<feature type="region of interest" description="Disordered" evidence="2">
    <location>
        <begin position="861"/>
        <end position="905"/>
    </location>
</feature>
<evidence type="ECO:0000313" key="4">
    <source>
        <dbReference type="EMBL" id="THF60904.1"/>
    </source>
</evidence>
<dbReference type="AlphaFoldDB" id="A0A4S4ANV0"/>
<evidence type="ECO:0000256" key="1">
    <source>
        <dbReference type="SAM" id="Coils"/>
    </source>
</evidence>
<feature type="compositionally biased region" description="Low complexity" evidence="2">
    <location>
        <begin position="864"/>
        <end position="875"/>
    </location>
</feature>
<keyword evidence="5" id="KW-1185">Reference proteome</keyword>
<evidence type="ECO:0000256" key="2">
    <source>
        <dbReference type="SAM" id="MobiDB-lite"/>
    </source>
</evidence>
<name>A0A4S4ANV0_9RHOO</name>
<feature type="domain" description="Tape measure protein N-terminal" evidence="3">
    <location>
        <begin position="172"/>
        <end position="361"/>
    </location>
</feature>
<evidence type="ECO:0000259" key="3">
    <source>
        <dbReference type="Pfam" id="PF20155"/>
    </source>
</evidence>
<proteinExistence type="predicted"/>
<gene>
    <name evidence="4" type="ORF">E6O51_11785</name>
</gene>
<reference evidence="4 5" key="1">
    <citation type="submission" date="2019-04" db="EMBL/GenBank/DDBJ databases">
        <title>Azoarcus rhizosphaerae sp. nov. isolated from rhizosphere of Ficus religiosa.</title>
        <authorList>
            <person name="Lin S.-Y."/>
            <person name="Hameed A."/>
            <person name="Hsu Y.-H."/>
            <person name="Young C.-C."/>
        </authorList>
    </citation>
    <scope>NUCLEOTIDE SEQUENCE [LARGE SCALE GENOMIC DNA]</scope>
    <source>
        <strain evidence="4 5">CC-YHH848</strain>
    </source>
</reference>
<protein>
    <recommendedName>
        <fullName evidence="3">Tape measure protein N-terminal domain-containing protein</fullName>
    </recommendedName>
</protein>
<evidence type="ECO:0000313" key="5">
    <source>
        <dbReference type="Proteomes" id="UP000307956"/>
    </source>
</evidence>